<evidence type="ECO:0000313" key="2">
    <source>
        <dbReference type="Proteomes" id="UP000299102"/>
    </source>
</evidence>
<keyword evidence="2" id="KW-1185">Reference proteome</keyword>
<proteinExistence type="predicted"/>
<name>A0A4C1Z9Y2_EUMVA</name>
<dbReference type="EMBL" id="BGZK01001651">
    <property type="protein sequence ID" value="GBP83963.1"/>
    <property type="molecule type" value="Genomic_DNA"/>
</dbReference>
<gene>
    <name evidence="1" type="ORF">EVAR_62405_1</name>
</gene>
<dbReference type="Proteomes" id="UP000299102">
    <property type="component" value="Unassembled WGS sequence"/>
</dbReference>
<dbReference type="AlphaFoldDB" id="A0A4C1Z9Y2"/>
<accession>A0A4C1Z9Y2</accession>
<reference evidence="1 2" key="1">
    <citation type="journal article" date="2019" name="Commun. Biol.">
        <title>The bagworm genome reveals a unique fibroin gene that provides high tensile strength.</title>
        <authorList>
            <person name="Kono N."/>
            <person name="Nakamura H."/>
            <person name="Ohtoshi R."/>
            <person name="Tomita M."/>
            <person name="Numata K."/>
            <person name="Arakawa K."/>
        </authorList>
    </citation>
    <scope>NUCLEOTIDE SEQUENCE [LARGE SCALE GENOMIC DNA]</scope>
</reference>
<protein>
    <submittedName>
        <fullName evidence="1">Uncharacterized protein</fullName>
    </submittedName>
</protein>
<sequence>MSASEVDRDRYRMLFNDPRKETQLTIIHFLIHTKGSRSPADNIEFEEGSNTPWMHRYVVRIQGIKDRTQNLWNLDSVWIRSSFLYAERKVFVLEKIYNWLECASRVCSLGYTAFSASYEDLEMWAVRMRTVASCFEFKGKLDIMLRNRFVLFLHNVKERERLFTEDTSKLTFATALKVAQFMQCMCETARRAAAGDSDDACRVECSR</sequence>
<evidence type="ECO:0000313" key="1">
    <source>
        <dbReference type="EMBL" id="GBP83963.1"/>
    </source>
</evidence>
<organism evidence="1 2">
    <name type="scientific">Eumeta variegata</name>
    <name type="common">Bagworm moth</name>
    <name type="synonym">Eumeta japonica</name>
    <dbReference type="NCBI Taxonomy" id="151549"/>
    <lineage>
        <taxon>Eukaryota</taxon>
        <taxon>Metazoa</taxon>
        <taxon>Ecdysozoa</taxon>
        <taxon>Arthropoda</taxon>
        <taxon>Hexapoda</taxon>
        <taxon>Insecta</taxon>
        <taxon>Pterygota</taxon>
        <taxon>Neoptera</taxon>
        <taxon>Endopterygota</taxon>
        <taxon>Lepidoptera</taxon>
        <taxon>Glossata</taxon>
        <taxon>Ditrysia</taxon>
        <taxon>Tineoidea</taxon>
        <taxon>Psychidae</taxon>
        <taxon>Oiketicinae</taxon>
        <taxon>Eumeta</taxon>
    </lineage>
</organism>
<comment type="caution">
    <text evidence="1">The sequence shown here is derived from an EMBL/GenBank/DDBJ whole genome shotgun (WGS) entry which is preliminary data.</text>
</comment>
<dbReference type="OrthoDB" id="6772952at2759"/>